<dbReference type="Pfam" id="PF00067">
    <property type="entry name" value="p450"/>
    <property type="match status" value="1"/>
</dbReference>
<evidence type="ECO:0000256" key="2">
    <source>
        <dbReference type="ARBA" id="ARBA00022617"/>
    </source>
</evidence>
<dbReference type="GO" id="GO:0004497">
    <property type="term" value="F:monooxygenase activity"/>
    <property type="evidence" value="ECO:0007669"/>
    <property type="project" value="UniProtKB-KW"/>
</dbReference>
<comment type="caution">
    <text evidence="8">The sequence shown here is derived from an EMBL/GenBank/DDBJ whole genome shotgun (WGS) entry which is preliminary data.</text>
</comment>
<proteinExistence type="inferred from homology"/>
<dbReference type="PROSITE" id="PS00086">
    <property type="entry name" value="CYTOCHROME_P450"/>
    <property type="match status" value="1"/>
</dbReference>
<evidence type="ECO:0000256" key="4">
    <source>
        <dbReference type="ARBA" id="ARBA00023002"/>
    </source>
</evidence>
<dbReference type="GO" id="GO:0016705">
    <property type="term" value="F:oxidoreductase activity, acting on paired donors, with incorporation or reduction of molecular oxygen"/>
    <property type="evidence" value="ECO:0007669"/>
    <property type="project" value="InterPro"/>
</dbReference>
<dbReference type="PANTHER" id="PTHR46696">
    <property type="entry name" value="P450, PUTATIVE (EUROFUNG)-RELATED"/>
    <property type="match status" value="1"/>
</dbReference>
<dbReference type="Proteomes" id="UP000533598">
    <property type="component" value="Unassembled WGS sequence"/>
</dbReference>
<dbReference type="GO" id="GO:0005506">
    <property type="term" value="F:iron ion binding"/>
    <property type="evidence" value="ECO:0007669"/>
    <property type="project" value="InterPro"/>
</dbReference>
<sequence length="416" mass="46028">MMEPVFLHTREFKRDPYPTYARLREQGPVHRVAFPSGVVGWLVTGYDAAVSTLADPRLSKDHRHGGEQWRRLSASMPEPYHGRLQAHLLHQDPPTHTRMRKHVTDSFSPRRMAALRAKVEQIAESLLDDVVAEVARGGSADLVEHFAAEFPFLALSEVLGIDADFRDRFQPEWRKVVAPVGPNEPGRPAYLALLEGCQDYIAELVAHKREHPADDLLSALVRANDAGDLADHELSSMIFQLFAAGQEPVTNQITTMTVALLAHPAEFAELAARPELLPGAVEELYRYDGSFEITTWRFFREDSELHGVRIPAGESVIVSLGAANRDGRRFADPDRLDFTRSPNPHVAFGHGIHFCPGAALARIQGQTAVSALIRRLPGLRLAVAAEDLEWIQAVLGRGVARLPVTFEPALAQPAFA</sequence>
<gene>
    <name evidence="8" type="ORF">HNR67_007784</name>
</gene>
<dbReference type="SUPFAM" id="SSF48264">
    <property type="entry name" value="Cytochrome P450"/>
    <property type="match status" value="1"/>
</dbReference>
<keyword evidence="5 7" id="KW-0408">Iron</keyword>
<dbReference type="PRINTS" id="PR00359">
    <property type="entry name" value="BP450"/>
</dbReference>
<protein>
    <submittedName>
        <fullName evidence="8">Cytochrome P450</fullName>
    </submittedName>
</protein>
<dbReference type="GO" id="GO:0020037">
    <property type="term" value="F:heme binding"/>
    <property type="evidence" value="ECO:0007669"/>
    <property type="project" value="InterPro"/>
</dbReference>
<organism evidence="8 9">
    <name type="scientific">Crossiella cryophila</name>
    <dbReference type="NCBI Taxonomy" id="43355"/>
    <lineage>
        <taxon>Bacteria</taxon>
        <taxon>Bacillati</taxon>
        <taxon>Actinomycetota</taxon>
        <taxon>Actinomycetes</taxon>
        <taxon>Pseudonocardiales</taxon>
        <taxon>Pseudonocardiaceae</taxon>
        <taxon>Crossiella</taxon>
    </lineage>
</organism>
<keyword evidence="4 7" id="KW-0560">Oxidoreductase</keyword>
<comment type="similarity">
    <text evidence="1 7">Belongs to the cytochrome P450 family.</text>
</comment>
<evidence type="ECO:0000256" key="7">
    <source>
        <dbReference type="RuleBase" id="RU000461"/>
    </source>
</evidence>
<dbReference type="InterPro" id="IPR017972">
    <property type="entry name" value="Cyt_P450_CS"/>
</dbReference>
<dbReference type="FunFam" id="1.10.630.10:FF:000018">
    <property type="entry name" value="Cytochrome P450 monooxygenase"/>
    <property type="match status" value="1"/>
</dbReference>
<evidence type="ECO:0000313" key="9">
    <source>
        <dbReference type="Proteomes" id="UP000533598"/>
    </source>
</evidence>
<dbReference type="InterPro" id="IPR002397">
    <property type="entry name" value="Cyt_P450_B"/>
</dbReference>
<evidence type="ECO:0000256" key="3">
    <source>
        <dbReference type="ARBA" id="ARBA00022723"/>
    </source>
</evidence>
<evidence type="ECO:0000256" key="5">
    <source>
        <dbReference type="ARBA" id="ARBA00023004"/>
    </source>
</evidence>
<evidence type="ECO:0000313" key="8">
    <source>
        <dbReference type="EMBL" id="MBB4681666.1"/>
    </source>
</evidence>
<dbReference type="PANTHER" id="PTHR46696:SF1">
    <property type="entry name" value="CYTOCHROME P450 YJIB-RELATED"/>
    <property type="match status" value="1"/>
</dbReference>
<dbReference type="EMBL" id="JACHMH010000001">
    <property type="protein sequence ID" value="MBB4681666.1"/>
    <property type="molecule type" value="Genomic_DNA"/>
</dbReference>
<keyword evidence="3 7" id="KW-0479">Metal-binding</keyword>
<dbReference type="InterPro" id="IPR001128">
    <property type="entry name" value="Cyt_P450"/>
</dbReference>
<evidence type="ECO:0000256" key="1">
    <source>
        <dbReference type="ARBA" id="ARBA00010617"/>
    </source>
</evidence>
<keyword evidence="6 7" id="KW-0503">Monooxygenase</keyword>
<dbReference type="CDD" id="cd11029">
    <property type="entry name" value="CYP107-like"/>
    <property type="match status" value="1"/>
</dbReference>
<dbReference type="RefSeq" id="WP_221490201.1">
    <property type="nucleotide sequence ID" value="NZ_BAAAUI010000014.1"/>
</dbReference>
<dbReference type="Gene3D" id="1.10.630.10">
    <property type="entry name" value="Cytochrome P450"/>
    <property type="match status" value="1"/>
</dbReference>
<dbReference type="AlphaFoldDB" id="A0A7W7FWM8"/>
<accession>A0A7W7FWM8</accession>
<evidence type="ECO:0000256" key="6">
    <source>
        <dbReference type="ARBA" id="ARBA00023033"/>
    </source>
</evidence>
<dbReference type="InterPro" id="IPR036396">
    <property type="entry name" value="Cyt_P450_sf"/>
</dbReference>
<name>A0A7W7FWM8_9PSEU</name>
<keyword evidence="9" id="KW-1185">Reference proteome</keyword>
<keyword evidence="2 7" id="KW-0349">Heme</keyword>
<reference evidence="8 9" key="1">
    <citation type="submission" date="2020-08" db="EMBL/GenBank/DDBJ databases">
        <title>Sequencing the genomes of 1000 actinobacteria strains.</title>
        <authorList>
            <person name="Klenk H.-P."/>
        </authorList>
    </citation>
    <scope>NUCLEOTIDE SEQUENCE [LARGE SCALE GENOMIC DNA]</scope>
    <source>
        <strain evidence="8 9">DSM 44230</strain>
    </source>
</reference>